<evidence type="ECO:0000256" key="1">
    <source>
        <dbReference type="ARBA" id="ARBA00004429"/>
    </source>
</evidence>
<feature type="domain" description="TRAP C4-dicarboxylate transport system permease DctM subunit" evidence="8">
    <location>
        <begin position="11"/>
        <end position="429"/>
    </location>
</feature>
<evidence type="ECO:0000256" key="6">
    <source>
        <dbReference type="ARBA" id="ARBA00023136"/>
    </source>
</evidence>
<evidence type="ECO:0000256" key="2">
    <source>
        <dbReference type="ARBA" id="ARBA00022475"/>
    </source>
</evidence>
<evidence type="ECO:0000313" key="9">
    <source>
        <dbReference type="EMBL" id="GAE25943.1"/>
    </source>
</evidence>
<organism evidence="9 10">
    <name type="scientific">Halalkalibacter wakoensis JCM 9140</name>
    <dbReference type="NCBI Taxonomy" id="1236970"/>
    <lineage>
        <taxon>Bacteria</taxon>
        <taxon>Bacillati</taxon>
        <taxon>Bacillota</taxon>
        <taxon>Bacilli</taxon>
        <taxon>Bacillales</taxon>
        <taxon>Bacillaceae</taxon>
        <taxon>Halalkalibacter</taxon>
    </lineage>
</organism>
<feature type="transmembrane region" description="Helical" evidence="7">
    <location>
        <begin position="12"/>
        <end position="40"/>
    </location>
</feature>
<protein>
    <submittedName>
        <fullName evidence="9">TRAP-type C4-dicarboxylate transport system</fullName>
    </submittedName>
</protein>
<dbReference type="PIRSF" id="PIRSF006066">
    <property type="entry name" value="HI0050"/>
    <property type="match status" value="1"/>
</dbReference>
<reference evidence="9" key="1">
    <citation type="journal article" date="2014" name="Genome Announc.">
        <title>Draft Genome Sequences of Three Alkaliphilic Bacillus Strains, Bacillus wakoensis JCM 9140T, Bacillus akibai JCM 9157T, and Bacillus hemicellulosilyticus JCM 9152T.</title>
        <authorList>
            <person name="Yuki M."/>
            <person name="Oshima K."/>
            <person name="Suda W."/>
            <person name="Oshida Y."/>
            <person name="Kitamura K."/>
            <person name="Iida T."/>
            <person name="Hattori M."/>
            <person name="Ohkuma M."/>
        </authorList>
    </citation>
    <scope>NUCLEOTIDE SEQUENCE [LARGE SCALE GENOMIC DNA]</scope>
    <source>
        <strain evidence="9">JCM 9140</strain>
    </source>
</reference>
<dbReference type="InterPro" id="IPR010656">
    <property type="entry name" value="DctM"/>
</dbReference>
<name>W4Q2L2_9BACI</name>
<keyword evidence="3" id="KW-0997">Cell inner membrane</keyword>
<evidence type="ECO:0000313" key="10">
    <source>
        <dbReference type="Proteomes" id="UP000018890"/>
    </source>
</evidence>
<feature type="transmembrane region" description="Helical" evidence="7">
    <location>
        <begin position="359"/>
        <end position="387"/>
    </location>
</feature>
<dbReference type="GO" id="GO:0005886">
    <property type="term" value="C:plasma membrane"/>
    <property type="evidence" value="ECO:0007669"/>
    <property type="project" value="UniProtKB-SubCell"/>
</dbReference>
<keyword evidence="2" id="KW-1003">Cell membrane</keyword>
<dbReference type="OrthoDB" id="9785600at2"/>
<keyword evidence="10" id="KW-1185">Reference proteome</keyword>
<dbReference type="Proteomes" id="UP000018890">
    <property type="component" value="Unassembled WGS sequence"/>
</dbReference>
<keyword evidence="5 7" id="KW-1133">Transmembrane helix</keyword>
<evidence type="ECO:0000256" key="3">
    <source>
        <dbReference type="ARBA" id="ARBA00022519"/>
    </source>
</evidence>
<evidence type="ECO:0000256" key="4">
    <source>
        <dbReference type="ARBA" id="ARBA00022692"/>
    </source>
</evidence>
<evidence type="ECO:0000256" key="5">
    <source>
        <dbReference type="ARBA" id="ARBA00022989"/>
    </source>
</evidence>
<dbReference type="InterPro" id="IPR004681">
    <property type="entry name" value="TRAP_DctM"/>
</dbReference>
<sequence>MDPIFIGLLTFVLLVVIVLLGMHVAVALAVTSLLGVWLTLGDFSQSIKILSSTSYNAINDYTYAVVPLFVLMGMFTNLSGASTEIYNAFHVLLRRIRGGLGMATVGANAVFATITGVSVASAAVFSKVAIDPMTRLNYDKKLALGAVAGSSVLGMLIPPSLMFIVYGMLSQQSVGALFIAGVIPGILLAVVYCIGIYTMATLKPSLVGGKIEKTEKIKWSKEDTKTLLKPAAVGVLVFVMLGGLYGGWFTPTEAGAVGAFGALLLVILKRKLTLKGFWKTLLETGYTSASVLLLLIGATMYSRMLGVTGVIAALERSIQSLNVSPIVLVIIFLLIMIALGTILDAISMLLITMPMMLPFIFAIGFDPILFGVLVVIAAEIGLLTPPFGLVVYSMKSSLGDKATIEEIFIGAFPFIIMMLIVIILLLCFPFLVTWLPSLSAT</sequence>
<dbReference type="NCBIfam" id="TIGR00786">
    <property type="entry name" value="dctM"/>
    <property type="match status" value="1"/>
</dbReference>
<dbReference type="Pfam" id="PF06808">
    <property type="entry name" value="DctM"/>
    <property type="match status" value="1"/>
</dbReference>
<keyword evidence="4 7" id="KW-0812">Transmembrane</keyword>
<feature type="transmembrane region" description="Helical" evidence="7">
    <location>
        <begin position="100"/>
        <end position="130"/>
    </location>
</feature>
<comment type="caution">
    <text evidence="9">The sequence shown here is derived from an EMBL/GenBank/DDBJ whole genome shotgun (WGS) entry which is preliminary data.</text>
</comment>
<feature type="transmembrane region" description="Helical" evidence="7">
    <location>
        <begin position="142"/>
        <end position="169"/>
    </location>
</feature>
<dbReference type="AlphaFoldDB" id="W4Q2L2"/>
<dbReference type="STRING" id="1236970.JCM9140_1966"/>
<feature type="transmembrane region" description="Helical" evidence="7">
    <location>
        <begin position="175"/>
        <end position="200"/>
    </location>
</feature>
<evidence type="ECO:0000259" key="8">
    <source>
        <dbReference type="Pfam" id="PF06808"/>
    </source>
</evidence>
<gene>
    <name evidence="9" type="ORF">JCM9140_1966</name>
</gene>
<dbReference type="EMBL" id="BAUT01000016">
    <property type="protein sequence ID" value="GAE25943.1"/>
    <property type="molecule type" value="Genomic_DNA"/>
</dbReference>
<dbReference type="PANTHER" id="PTHR33362">
    <property type="entry name" value="SIALIC ACID TRAP TRANSPORTER PERMEASE PROTEIN SIAT-RELATED"/>
    <property type="match status" value="1"/>
</dbReference>
<comment type="subcellular location">
    <subcellularLocation>
        <location evidence="1">Cell inner membrane</location>
        <topology evidence="1">Multi-pass membrane protein</topology>
    </subcellularLocation>
</comment>
<accession>W4Q2L2</accession>
<feature type="transmembrane region" description="Helical" evidence="7">
    <location>
        <begin position="291"/>
        <end position="314"/>
    </location>
</feature>
<proteinExistence type="predicted"/>
<dbReference type="GO" id="GO:0022857">
    <property type="term" value="F:transmembrane transporter activity"/>
    <property type="evidence" value="ECO:0007669"/>
    <property type="project" value="TreeGrafter"/>
</dbReference>
<dbReference type="RefSeq" id="WP_034745037.1">
    <property type="nucleotide sequence ID" value="NZ_BAUT01000016.1"/>
</dbReference>
<feature type="transmembrane region" description="Helical" evidence="7">
    <location>
        <begin position="326"/>
        <end position="352"/>
    </location>
</feature>
<feature type="transmembrane region" description="Helical" evidence="7">
    <location>
        <begin position="61"/>
        <end position="80"/>
    </location>
</feature>
<evidence type="ECO:0000256" key="7">
    <source>
        <dbReference type="SAM" id="Phobius"/>
    </source>
</evidence>
<feature type="transmembrane region" description="Helical" evidence="7">
    <location>
        <begin position="407"/>
        <end position="435"/>
    </location>
</feature>
<dbReference type="PANTHER" id="PTHR33362:SF5">
    <property type="entry name" value="C4-DICARBOXYLATE TRAP TRANSPORTER LARGE PERMEASE PROTEIN DCTM"/>
    <property type="match status" value="1"/>
</dbReference>
<feature type="transmembrane region" description="Helical" evidence="7">
    <location>
        <begin position="254"/>
        <end position="270"/>
    </location>
</feature>
<keyword evidence="6 7" id="KW-0472">Membrane</keyword>
<feature type="transmembrane region" description="Helical" evidence="7">
    <location>
        <begin position="227"/>
        <end position="248"/>
    </location>
</feature>